<evidence type="ECO:0000256" key="1">
    <source>
        <dbReference type="ARBA" id="ARBA00001864"/>
    </source>
</evidence>
<dbReference type="NCBIfam" id="TIGR01088">
    <property type="entry name" value="aroQ"/>
    <property type="match status" value="1"/>
</dbReference>
<reference evidence="12" key="1">
    <citation type="submission" date="2016-10" db="EMBL/GenBank/DDBJ databases">
        <title>Comparative genomics uncovers the prolific and rare metabolic potential of the cyanobacterial genus Moorea.</title>
        <authorList>
            <person name="Leao T."/>
            <person name="Castelao G."/>
            <person name="Korobeynikov A."/>
            <person name="Monroe E.A."/>
            <person name="Podell S."/>
            <person name="Glukhov E."/>
            <person name="Allen E."/>
            <person name="Gerwick W.H."/>
            <person name="Gerwick L."/>
        </authorList>
    </citation>
    <scope>NUCLEOTIDE SEQUENCE [LARGE SCALE GENOMIC DNA]</scope>
    <source>
        <strain evidence="12">JHB</strain>
    </source>
</reference>
<organism evidence="11 12">
    <name type="scientific">Moorena producens (strain JHB)</name>
    <dbReference type="NCBI Taxonomy" id="1454205"/>
    <lineage>
        <taxon>Bacteria</taxon>
        <taxon>Bacillati</taxon>
        <taxon>Cyanobacteriota</taxon>
        <taxon>Cyanophyceae</taxon>
        <taxon>Coleofasciculales</taxon>
        <taxon>Coleofasciculaceae</taxon>
        <taxon>Moorena</taxon>
    </lineage>
</organism>
<comment type="similarity">
    <text evidence="3 7">Belongs to the type-II 3-dehydroquinase family.</text>
</comment>
<dbReference type="EMBL" id="CP017708">
    <property type="protein sequence ID" value="AOY84158.1"/>
    <property type="molecule type" value="Genomic_DNA"/>
</dbReference>
<dbReference type="GO" id="GO:0019631">
    <property type="term" value="P:quinate catabolic process"/>
    <property type="evidence" value="ECO:0007669"/>
    <property type="project" value="TreeGrafter"/>
</dbReference>
<gene>
    <name evidence="7 11" type="primary">aroQ</name>
    <name evidence="11" type="ORF">BJP36_33755</name>
</gene>
<dbReference type="NCBIfam" id="NF003807">
    <property type="entry name" value="PRK05395.1-4"/>
    <property type="match status" value="1"/>
</dbReference>
<dbReference type="PANTHER" id="PTHR21272:SF3">
    <property type="entry name" value="CATABOLIC 3-DEHYDROQUINASE"/>
    <property type="match status" value="1"/>
</dbReference>
<comment type="subunit">
    <text evidence="4 7">Homododecamer.</text>
</comment>
<keyword evidence="7" id="KW-0028">Amino-acid biosynthesis</keyword>
<feature type="binding site" evidence="7 9">
    <location>
        <position position="118"/>
    </location>
    <ligand>
        <name>substrate</name>
    </ligand>
</feature>
<protein>
    <recommendedName>
        <fullName evidence="5 7">3-dehydroquinate dehydratase</fullName>
        <shortName evidence="7">3-dehydroquinase</shortName>
        <ecNumber evidence="5 7">4.2.1.10</ecNumber>
    </recommendedName>
    <alternativeName>
        <fullName evidence="7">Type II DHQase</fullName>
    </alternativeName>
</protein>
<dbReference type="GO" id="GO:0003855">
    <property type="term" value="F:3-dehydroquinate dehydratase activity"/>
    <property type="evidence" value="ECO:0007669"/>
    <property type="project" value="UniProtKB-UniRule"/>
</dbReference>
<feature type="binding site" evidence="7 9">
    <location>
        <position position="81"/>
    </location>
    <ligand>
        <name>substrate</name>
    </ligand>
</feature>
<feature type="active site" description="Proton donor" evidence="7 8">
    <location>
        <position position="107"/>
    </location>
</feature>
<dbReference type="PIRSF" id="PIRSF001399">
    <property type="entry name" value="DHquinase_II"/>
    <property type="match status" value="1"/>
</dbReference>
<evidence type="ECO:0000256" key="5">
    <source>
        <dbReference type="ARBA" id="ARBA00012060"/>
    </source>
</evidence>
<evidence type="ECO:0000256" key="3">
    <source>
        <dbReference type="ARBA" id="ARBA00011037"/>
    </source>
</evidence>
<dbReference type="CDD" id="cd00466">
    <property type="entry name" value="DHQase_II"/>
    <property type="match status" value="1"/>
</dbReference>
<dbReference type="Pfam" id="PF01220">
    <property type="entry name" value="DHquinase_II"/>
    <property type="match status" value="1"/>
</dbReference>
<keyword evidence="7" id="KW-0057">Aromatic amino acid biosynthesis</keyword>
<comment type="catalytic activity">
    <reaction evidence="1 7">
        <text>3-dehydroquinate = 3-dehydroshikimate + H2O</text>
        <dbReference type="Rhea" id="RHEA:21096"/>
        <dbReference type="ChEBI" id="CHEBI:15377"/>
        <dbReference type="ChEBI" id="CHEBI:16630"/>
        <dbReference type="ChEBI" id="CHEBI:32364"/>
        <dbReference type="EC" id="4.2.1.10"/>
    </reaction>
</comment>
<keyword evidence="6 7" id="KW-0456">Lyase</keyword>
<evidence type="ECO:0000256" key="9">
    <source>
        <dbReference type="PIRSR" id="PIRSR001399-2"/>
    </source>
</evidence>
<evidence type="ECO:0000256" key="6">
    <source>
        <dbReference type="ARBA" id="ARBA00023239"/>
    </source>
</evidence>
<evidence type="ECO:0000256" key="10">
    <source>
        <dbReference type="PIRSR" id="PIRSR001399-3"/>
    </source>
</evidence>
<feature type="binding site" evidence="7 9">
    <location>
        <position position="94"/>
    </location>
    <ligand>
        <name>substrate</name>
    </ligand>
</feature>
<dbReference type="Proteomes" id="UP000176944">
    <property type="component" value="Chromosome"/>
</dbReference>
<sequence>MSGDPRKGLSILVLHGPNLNLLGQREPGIYGSITLDEINYILEQEGQRLEASVTACQSNHEGILVDRIHEALGHHDGILINAGAYTHTSVAIRDAIAAVALPTVEVHLSNIYQREAFRHHSFMAPVVVGQISGFGANSYRLGLQALVLTLRKSIGN</sequence>
<comment type="pathway">
    <text evidence="2 7">Metabolic intermediate biosynthesis; chorismate biosynthesis; chorismate from D-erythrose 4-phosphate and phosphoenolpyruvate: step 3/7.</text>
</comment>
<feature type="active site" description="Proton acceptor" evidence="7 8">
    <location>
        <position position="30"/>
    </location>
</feature>
<comment type="function">
    <text evidence="7">Catalyzes a trans-dehydration via an enolate intermediate.</text>
</comment>
<dbReference type="UniPathway" id="UPA00053">
    <property type="reaction ID" value="UER00086"/>
</dbReference>
<name>A0A1D9G959_MOOP1</name>
<accession>A0A1D9G959</accession>
<evidence type="ECO:0000256" key="2">
    <source>
        <dbReference type="ARBA" id="ARBA00004902"/>
    </source>
</evidence>
<dbReference type="EC" id="4.2.1.10" evidence="5 7"/>
<dbReference type="NCBIfam" id="NF003805">
    <property type="entry name" value="PRK05395.1-2"/>
    <property type="match status" value="1"/>
</dbReference>
<dbReference type="GO" id="GO:0008652">
    <property type="term" value="P:amino acid biosynthetic process"/>
    <property type="evidence" value="ECO:0007669"/>
    <property type="project" value="UniProtKB-KW"/>
</dbReference>
<evidence type="ECO:0000256" key="7">
    <source>
        <dbReference type="HAMAP-Rule" id="MF_00169"/>
    </source>
</evidence>
<dbReference type="PROSITE" id="PS01029">
    <property type="entry name" value="DEHYDROQUINASE_II"/>
    <property type="match status" value="1"/>
</dbReference>
<dbReference type="GO" id="GO:0009073">
    <property type="term" value="P:aromatic amino acid family biosynthetic process"/>
    <property type="evidence" value="ECO:0007669"/>
    <property type="project" value="UniProtKB-KW"/>
</dbReference>
<dbReference type="InterPro" id="IPR018509">
    <property type="entry name" value="DHquinase_II_CS"/>
</dbReference>
<dbReference type="InterPro" id="IPR036441">
    <property type="entry name" value="DHquinase_II_sf"/>
</dbReference>
<dbReference type="InterPro" id="IPR001874">
    <property type="entry name" value="DHquinase_II"/>
</dbReference>
<dbReference type="PANTHER" id="PTHR21272">
    <property type="entry name" value="CATABOLIC 3-DEHYDROQUINASE"/>
    <property type="match status" value="1"/>
</dbReference>
<dbReference type="HAMAP" id="MF_00169">
    <property type="entry name" value="AroQ"/>
    <property type="match status" value="1"/>
</dbReference>
<evidence type="ECO:0000256" key="8">
    <source>
        <dbReference type="PIRSR" id="PIRSR001399-1"/>
    </source>
</evidence>
<feature type="binding site" evidence="7 9">
    <location>
        <position position="87"/>
    </location>
    <ligand>
        <name>substrate</name>
    </ligand>
</feature>
<evidence type="ECO:0000313" key="11">
    <source>
        <dbReference type="EMBL" id="AOY84158.1"/>
    </source>
</evidence>
<evidence type="ECO:0000256" key="4">
    <source>
        <dbReference type="ARBA" id="ARBA00011193"/>
    </source>
</evidence>
<feature type="binding site" evidence="7 9">
    <location>
        <begin position="108"/>
        <end position="109"/>
    </location>
    <ligand>
        <name>substrate</name>
    </ligand>
</feature>
<dbReference type="AlphaFoldDB" id="A0A1D9G959"/>
<dbReference type="GO" id="GO:0009423">
    <property type="term" value="P:chorismate biosynthetic process"/>
    <property type="evidence" value="ECO:0007669"/>
    <property type="project" value="UniProtKB-UniRule"/>
</dbReference>
<evidence type="ECO:0000313" key="12">
    <source>
        <dbReference type="Proteomes" id="UP000176944"/>
    </source>
</evidence>
<proteinExistence type="inferred from homology"/>
<dbReference type="Gene3D" id="3.40.50.9100">
    <property type="entry name" value="Dehydroquinase, class II"/>
    <property type="match status" value="1"/>
</dbReference>
<dbReference type="SUPFAM" id="SSF52304">
    <property type="entry name" value="Type II 3-dehydroquinate dehydratase"/>
    <property type="match status" value="1"/>
</dbReference>
<dbReference type="NCBIfam" id="NF003806">
    <property type="entry name" value="PRK05395.1-3"/>
    <property type="match status" value="1"/>
</dbReference>
<feature type="site" description="Transition state stabilizer" evidence="7 10">
    <location>
        <position position="25"/>
    </location>
</feature>